<reference evidence="12" key="1">
    <citation type="journal article" date="2019" name="Int. J. Syst. Evol. Microbiol.">
        <title>The Global Catalogue of Microorganisms (GCM) 10K type strain sequencing project: providing services to taxonomists for standard genome sequencing and annotation.</title>
        <authorList>
            <consortium name="The Broad Institute Genomics Platform"/>
            <consortium name="The Broad Institute Genome Sequencing Center for Infectious Disease"/>
            <person name="Wu L."/>
            <person name="Ma J."/>
        </authorList>
    </citation>
    <scope>NUCLEOTIDE SEQUENCE [LARGE SCALE GENOMIC DNA]</scope>
    <source>
        <strain evidence="12">CGMCC 1.12295</strain>
    </source>
</reference>
<dbReference type="GO" id="GO:0004527">
    <property type="term" value="F:exonuclease activity"/>
    <property type="evidence" value="ECO:0007669"/>
    <property type="project" value="UniProtKB-KW"/>
</dbReference>
<dbReference type="Pfam" id="PF02272">
    <property type="entry name" value="DHHA1"/>
    <property type="match status" value="1"/>
</dbReference>
<feature type="domain" description="RecJ OB" evidence="10">
    <location>
        <begin position="456"/>
        <end position="561"/>
    </location>
</feature>
<dbReference type="InterPro" id="IPR003156">
    <property type="entry name" value="DHHA1_dom"/>
</dbReference>
<dbReference type="InterPro" id="IPR018779">
    <property type="entry name" value="RecJ_C"/>
</dbReference>
<dbReference type="EMBL" id="JBHUEO010000004">
    <property type="protein sequence ID" value="MFD1705513.1"/>
    <property type="molecule type" value="Genomic_DNA"/>
</dbReference>
<keyword evidence="3" id="KW-0540">Nuclease</keyword>
<dbReference type="InterPro" id="IPR038763">
    <property type="entry name" value="DHH_sf"/>
</dbReference>
<evidence type="ECO:0000256" key="2">
    <source>
        <dbReference type="ARBA" id="ARBA00019841"/>
    </source>
</evidence>
<feature type="domain" description="DDH" evidence="7">
    <location>
        <begin position="82"/>
        <end position="226"/>
    </location>
</feature>
<dbReference type="PANTHER" id="PTHR30255:SF2">
    <property type="entry name" value="SINGLE-STRANDED-DNA-SPECIFIC EXONUCLEASE RECJ"/>
    <property type="match status" value="1"/>
</dbReference>
<dbReference type="Gene3D" id="3.10.310.30">
    <property type="match status" value="1"/>
</dbReference>
<organism evidence="11 12">
    <name type="scientific">Siminovitchia sediminis</name>
    <dbReference type="NCBI Taxonomy" id="1274353"/>
    <lineage>
        <taxon>Bacteria</taxon>
        <taxon>Bacillati</taxon>
        <taxon>Bacillota</taxon>
        <taxon>Bacilli</taxon>
        <taxon>Bacillales</taxon>
        <taxon>Bacillaceae</taxon>
        <taxon>Siminovitchia</taxon>
    </lineage>
</organism>
<feature type="coiled-coil region" evidence="6">
    <location>
        <begin position="300"/>
        <end position="327"/>
    </location>
</feature>
<keyword evidence="6" id="KW-0175">Coiled coil</keyword>
<dbReference type="Gene3D" id="3.90.1640.30">
    <property type="match status" value="1"/>
</dbReference>
<gene>
    <name evidence="11" type="primary">recJ</name>
    <name evidence="11" type="ORF">ACFSCZ_01945</name>
</gene>
<keyword evidence="12" id="KW-1185">Reference proteome</keyword>
<dbReference type="Pfam" id="PF10141">
    <property type="entry name" value="ssDNA-exonuc_C"/>
    <property type="match status" value="1"/>
</dbReference>
<evidence type="ECO:0000313" key="11">
    <source>
        <dbReference type="EMBL" id="MFD1705513.1"/>
    </source>
</evidence>
<feature type="domain" description="Single-stranded-DNA-specific exonuclease RecJ C-terminal" evidence="9">
    <location>
        <begin position="568"/>
        <end position="770"/>
    </location>
</feature>
<evidence type="ECO:0000256" key="5">
    <source>
        <dbReference type="ARBA" id="ARBA00022839"/>
    </source>
</evidence>
<dbReference type="NCBIfam" id="TIGR00644">
    <property type="entry name" value="recJ"/>
    <property type="match status" value="1"/>
</dbReference>
<dbReference type="Pfam" id="PF01368">
    <property type="entry name" value="DHH"/>
    <property type="match status" value="1"/>
</dbReference>
<dbReference type="SUPFAM" id="SSF64182">
    <property type="entry name" value="DHH phosphoesterases"/>
    <property type="match status" value="1"/>
</dbReference>
<evidence type="ECO:0000256" key="6">
    <source>
        <dbReference type="SAM" id="Coils"/>
    </source>
</evidence>
<comment type="caution">
    <text evidence="11">The sequence shown here is derived from an EMBL/GenBank/DDBJ whole genome shotgun (WGS) entry which is preliminary data.</text>
</comment>
<evidence type="ECO:0000256" key="3">
    <source>
        <dbReference type="ARBA" id="ARBA00022722"/>
    </source>
</evidence>
<evidence type="ECO:0000259" key="9">
    <source>
        <dbReference type="Pfam" id="PF10141"/>
    </source>
</evidence>
<accession>A0ABW4KDK1</accession>
<dbReference type="InterPro" id="IPR041122">
    <property type="entry name" value="RecJ_OB"/>
</dbReference>
<sequence length="788" mass="88942">MLESKTRWIVQKADEKAVAALTGELRISPLTASLLINRGIKDPVDAYRFLHIEKEDFHDPFLMQDMKIAVERIHKAIQDQEKILVYGDYDADGVTSTALLMTVLRDMGACAQFYIPNRFSEGYGPNESAYRRAAQEGVNLIITVDTGIASTHEAEVARQLGMDVIITDHHEIQPELPAAYAIIHPRYNDTQYPFPDLAGVGVTFKLAHALLGHAPTELLDLAAIGTISDLVPLLGENRLIVKKGLQCLRQTERPGLIALSRSAGVNLAEATEETVGFTIGPRLNAAGRLASADPAAQLLLTNDVQEAEELSAAIEQMNEERKTLVSEITKEAMDMADTFFPPSEQHVFVLAKEGWNPGVIGIVASRLVEKYYRPVIVLGLDEKTGKAKGSARSIRGFDLFASLLTCSDLLEHFGGHPMAAGMTLSISDIKELRERLNTEAKNQLSPEDLQPVTELDHKASITEVDIQTIQELELLAPYGVNNPKPLFMMDQLKAQHVRKIGANKNHVKIMLEQDGRNLDGIGFHMGELADDISPDADLSVIGELSINEWNNVKKPQIFIRDASIRNWQLFDKRGNKNTESWLPKLPAAQTTVVVFREQTFNKLQITSQAQIQWIKSREEAQNIRLDGKYLVLLDLPPTIELLEELVKGKLPDRIYAHFYHESGEFFQTIPTRDHFKWYYAFLAKRRTFDVKRYGKELEAYRGWSKETVQFMTQVFFELEFVTIKDGTIVLNPVKMKRDLTESPAYQQKQAIMELEKQLIYSSYQELKLWFEKRVADPAYFGEEMDAWT</sequence>
<keyword evidence="5 11" id="KW-0269">Exonuclease</keyword>
<dbReference type="InterPro" id="IPR001667">
    <property type="entry name" value="DDH_dom"/>
</dbReference>
<name>A0ABW4KDK1_9BACI</name>
<dbReference type="PANTHER" id="PTHR30255">
    <property type="entry name" value="SINGLE-STRANDED-DNA-SPECIFIC EXONUCLEASE RECJ"/>
    <property type="match status" value="1"/>
</dbReference>
<evidence type="ECO:0000256" key="4">
    <source>
        <dbReference type="ARBA" id="ARBA00022801"/>
    </source>
</evidence>
<dbReference type="InterPro" id="IPR051673">
    <property type="entry name" value="SSDNA_exonuclease_RecJ"/>
</dbReference>
<evidence type="ECO:0000313" key="12">
    <source>
        <dbReference type="Proteomes" id="UP001597301"/>
    </source>
</evidence>
<protein>
    <recommendedName>
        <fullName evidence="2">Single-stranded-DNA-specific exonuclease RecJ</fullName>
    </recommendedName>
</protein>
<dbReference type="InterPro" id="IPR004610">
    <property type="entry name" value="RecJ"/>
</dbReference>
<dbReference type="RefSeq" id="WP_380771986.1">
    <property type="nucleotide sequence ID" value="NZ_JBHUEO010000004.1"/>
</dbReference>
<dbReference type="Pfam" id="PF17768">
    <property type="entry name" value="RecJ_OB"/>
    <property type="match status" value="1"/>
</dbReference>
<evidence type="ECO:0000259" key="10">
    <source>
        <dbReference type="Pfam" id="PF17768"/>
    </source>
</evidence>
<evidence type="ECO:0000259" key="8">
    <source>
        <dbReference type="Pfam" id="PF02272"/>
    </source>
</evidence>
<evidence type="ECO:0000259" key="7">
    <source>
        <dbReference type="Pfam" id="PF01368"/>
    </source>
</evidence>
<proteinExistence type="inferred from homology"/>
<comment type="similarity">
    <text evidence="1">Belongs to the RecJ family.</text>
</comment>
<feature type="domain" description="DHHA1" evidence="8">
    <location>
        <begin position="346"/>
        <end position="441"/>
    </location>
</feature>
<dbReference type="Proteomes" id="UP001597301">
    <property type="component" value="Unassembled WGS sequence"/>
</dbReference>
<evidence type="ECO:0000256" key="1">
    <source>
        <dbReference type="ARBA" id="ARBA00005915"/>
    </source>
</evidence>
<keyword evidence="4" id="KW-0378">Hydrolase</keyword>